<name>A0A401UVT3_9CELL</name>
<comment type="caution">
    <text evidence="2">The sequence shown here is derived from an EMBL/GenBank/DDBJ whole genome shotgun (WGS) entry which is preliminary data.</text>
</comment>
<dbReference type="OrthoDB" id="9156119at2"/>
<sequence>MGAARTPLVLLLVVIGWVTVASGAAQVLVPSFVLSLLGAAEDATAEQLFATVGMFMVVVGGLLLTTLSRPRHDPDVVLWAAVQKAAASAAVAIGVVRGVFDPLALGVAAFDLLTAVLLAVHLRTLRSAR</sequence>
<evidence type="ECO:0000313" key="3">
    <source>
        <dbReference type="Proteomes" id="UP000288246"/>
    </source>
</evidence>
<organism evidence="2 3">
    <name type="scientific">Cellulomonas algicola</name>
    <dbReference type="NCBI Taxonomy" id="2071633"/>
    <lineage>
        <taxon>Bacteria</taxon>
        <taxon>Bacillati</taxon>
        <taxon>Actinomycetota</taxon>
        <taxon>Actinomycetes</taxon>
        <taxon>Micrococcales</taxon>
        <taxon>Cellulomonadaceae</taxon>
        <taxon>Cellulomonas</taxon>
    </lineage>
</organism>
<dbReference type="AlphaFoldDB" id="A0A401UVT3"/>
<gene>
    <name evidence="2" type="ORF">CTKZ_03580</name>
</gene>
<keyword evidence="1" id="KW-0472">Membrane</keyword>
<proteinExistence type="predicted"/>
<evidence type="ECO:0000313" key="2">
    <source>
        <dbReference type="EMBL" id="GCD18796.1"/>
    </source>
</evidence>
<keyword evidence="1" id="KW-1133">Transmembrane helix</keyword>
<dbReference type="Proteomes" id="UP000288246">
    <property type="component" value="Unassembled WGS sequence"/>
</dbReference>
<accession>A0A401UVT3</accession>
<feature type="transmembrane region" description="Helical" evidence="1">
    <location>
        <begin position="47"/>
        <end position="64"/>
    </location>
</feature>
<feature type="transmembrane region" description="Helical" evidence="1">
    <location>
        <begin position="76"/>
        <end position="96"/>
    </location>
</feature>
<feature type="transmembrane region" description="Helical" evidence="1">
    <location>
        <begin position="102"/>
        <end position="122"/>
    </location>
</feature>
<dbReference type="RefSeq" id="WP_124341351.1">
    <property type="nucleotide sequence ID" value="NZ_BHYL01000030.1"/>
</dbReference>
<reference evidence="2 3" key="1">
    <citation type="submission" date="2018-11" db="EMBL/GenBank/DDBJ databases">
        <title>Draft genome sequence of Cellulomonas takizawaensis strain TKZ-21.</title>
        <authorList>
            <person name="Yamamura H."/>
            <person name="Hayashi T."/>
            <person name="Hamada M."/>
            <person name="Serisawa Y."/>
            <person name="Matsuyama K."/>
            <person name="Nakagawa Y."/>
            <person name="Otoguro M."/>
            <person name="Yanagida F."/>
            <person name="Hayakawa M."/>
        </authorList>
    </citation>
    <scope>NUCLEOTIDE SEQUENCE [LARGE SCALE GENOMIC DNA]</scope>
    <source>
        <strain evidence="2 3">TKZ-21</strain>
    </source>
</reference>
<keyword evidence="1" id="KW-0812">Transmembrane</keyword>
<evidence type="ECO:0000256" key="1">
    <source>
        <dbReference type="SAM" id="Phobius"/>
    </source>
</evidence>
<keyword evidence="3" id="KW-1185">Reference proteome</keyword>
<protein>
    <submittedName>
        <fullName evidence="2">Uncharacterized protein</fullName>
    </submittedName>
</protein>
<dbReference type="EMBL" id="BHYL01000030">
    <property type="protein sequence ID" value="GCD18796.1"/>
    <property type="molecule type" value="Genomic_DNA"/>
</dbReference>